<accession>A0A938BLT9</accession>
<dbReference type="SUPFAM" id="SSF56235">
    <property type="entry name" value="N-terminal nucleophile aminohydrolases (Ntn hydrolases)"/>
    <property type="match status" value="1"/>
</dbReference>
<dbReference type="PANTHER" id="PTHR43284">
    <property type="entry name" value="ASPARAGINE SYNTHETASE (GLUTAMINE-HYDROLYZING)"/>
    <property type="match status" value="1"/>
</dbReference>
<proteinExistence type="inferred from homology"/>
<dbReference type="Proteomes" id="UP000748308">
    <property type="component" value="Unassembled WGS sequence"/>
</dbReference>
<dbReference type="InterPro" id="IPR014729">
    <property type="entry name" value="Rossmann-like_a/b/a_fold"/>
</dbReference>
<evidence type="ECO:0000313" key="11">
    <source>
        <dbReference type="Proteomes" id="UP000748308"/>
    </source>
</evidence>
<comment type="catalytic activity">
    <reaction evidence="6">
        <text>L-aspartate + L-glutamine + ATP + H2O = L-asparagine + L-glutamate + AMP + diphosphate + H(+)</text>
        <dbReference type="Rhea" id="RHEA:12228"/>
        <dbReference type="ChEBI" id="CHEBI:15377"/>
        <dbReference type="ChEBI" id="CHEBI:15378"/>
        <dbReference type="ChEBI" id="CHEBI:29985"/>
        <dbReference type="ChEBI" id="CHEBI:29991"/>
        <dbReference type="ChEBI" id="CHEBI:30616"/>
        <dbReference type="ChEBI" id="CHEBI:33019"/>
        <dbReference type="ChEBI" id="CHEBI:58048"/>
        <dbReference type="ChEBI" id="CHEBI:58359"/>
        <dbReference type="ChEBI" id="CHEBI:456215"/>
        <dbReference type="EC" id="6.3.5.4"/>
    </reaction>
</comment>
<dbReference type="CDD" id="cd01991">
    <property type="entry name" value="Asn_synthase_B_C"/>
    <property type="match status" value="1"/>
</dbReference>
<name>A0A938BLT9_UNCEI</name>
<dbReference type="SUPFAM" id="SSF52402">
    <property type="entry name" value="Adenine nucleotide alpha hydrolases-like"/>
    <property type="match status" value="1"/>
</dbReference>
<dbReference type="Pfam" id="PF00733">
    <property type="entry name" value="Asn_synthase"/>
    <property type="match status" value="1"/>
</dbReference>
<dbReference type="GO" id="GO:0004066">
    <property type="term" value="F:asparagine synthase (glutamine-hydrolyzing) activity"/>
    <property type="evidence" value="ECO:0007669"/>
    <property type="project" value="UniProtKB-EC"/>
</dbReference>
<dbReference type="AlphaFoldDB" id="A0A938BLT9"/>
<dbReference type="Gene3D" id="3.40.50.620">
    <property type="entry name" value="HUPs"/>
    <property type="match status" value="1"/>
</dbReference>
<feature type="site" description="Important for beta-aspartyl-AMP intermediate formation" evidence="7">
    <location>
        <position position="346"/>
    </location>
</feature>
<dbReference type="Gene3D" id="3.60.20.10">
    <property type="entry name" value="Glutamine Phosphoribosylpyrophosphate, subunit 1, domain 1"/>
    <property type="match status" value="1"/>
</dbReference>
<sequence>MHLFAIAARSGRVEEHEWRALAGADPRPEAVARAASGRCLLGLRGSGPFQPLSLASAGTSHAVVAGDILQPLEEEIDFASAQPAALLLRRFQRHGLESLGRINGLFCAVIWEDAERRMTAVCDRVGGFQPLYYASRGTRLAISSSLPALLALPWMSRAMDPVALHELFATGYVLPPATLIRDIGKLGPGEALVFEEGGLAVRLLERAAPRPSEGAVRLSPEALEERLTRSLARTASRGGRRAYLLSGGIDSSTLLTLAARADPEPLRAFTGSFAGTAMDESAYARLLAERLGCAHVQVDLTSPALLDSLPLVVWHLGEPTHDFSVIPTFHLLRRVAEEADTIVSGDGPDHLFCRYYPLAAKRLVAPLARHLPPVTGSLAALPGFSLLEKLRRAAAPDLLTAYRDLFLGPAWGIDGGRRLRALLRGGSPPPPSASGYLAERRFLRRHRLADLLADLTYIDLHVDGSFGVFHKVGAMACANGLVPREPFLDRDVADSILSLPHDQWVRGSFVRLLASQGAGKHLLKHELGARLLPGELLGKPKHGFTPPLAAWLRERLCRTPVRQWLCPPLRSGDLLDVSVVQRIADEHCARVWDWSLVLFLLLSLDVWMRMVLLEPEAHEPEWTLRDTGFGE</sequence>
<evidence type="ECO:0000256" key="4">
    <source>
        <dbReference type="ARBA" id="ARBA00022741"/>
    </source>
</evidence>
<evidence type="ECO:0000256" key="6">
    <source>
        <dbReference type="ARBA" id="ARBA00048741"/>
    </source>
</evidence>
<evidence type="ECO:0000313" key="10">
    <source>
        <dbReference type="EMBL" id="MBM3317354.1"/>
    </source>
</evidence>
<feature type="domain" description="Asparagine synthetase" evidence="8">
    <location>
        <begin position="223"/>
        <end position="609"/>
    </location>
</feature>
<dbReference type="InterPro" id="IPR001962">
    <property type="entry name" value="Asn_synthase"/>
</dbReference>
<dbReference type="GO" id="GO:0005524">
    <property type="term" value="F:ATP binding"/>
    <property type="evidence" value="ECO:0007669"/>
    <property type="project" value="UniProtKB-KW"/>
</dbReference>
<protein>
    <recommendedName>
        <fullName evidence="3">asparagine synthase (glutamine-hydrolyzing)</fullName>
        <ecNumber evidence="3">6.3.5.4</ecNumber>
    </recommendedName>
</protein>
<evidence type="ECO:0000256" key="7">
    <source>
        <dbReference type="PIRSR" id="PIRSR001589-3"/>
    </source>
</evidence>
<evidence type="ECO:0000256" key="1">
    <source>
        <dbReference type="ARBA" id="ARBA00005187"/>
    </source>
</evidence>
<dbReference type="InterPro" id="IPR051786">
    <property type="entry name" value="ASN_synthetase/amidase"/>
</dbReference>
<dbReference type="EMBL" id="VGIY01000111">
    <property type="protein sequence ID" value="MBM3317354.1"/>
    <property type="molecule type" value="Genomic_DNA"/>
</dbReference>
<reference evidence="10" key="1">
    <citation type="submission" date="2019-03" db="EMBL/GenBank/DDBJ databases">
        <title>Lake Tanganyika Metagenome-Assembled Genomes (MAGs).</title>
        <authorList>
            <person name="Tran P."/>
        </authorList>
    </citation>
    <scope>NUCLEOTIDE SEQUENCE</scope>
    <source>
        <strain evidence="10">M_DeepCast_400m_m2_100</strain>
    </source>
</reference>
<dbReference type="PANTHER" id="PTHR43284:SF1">
    <property type="entry name" value="ASPARAGINE SYNTHETASE"/>
    <property type="match status" value="1"/>
</dbReference>
<dbReference type="InterPro" id="IPR017932">
    <property type="entry name" value="GATase_2_dom"/>
</dbReference>
<comment type="pathway">
    <text evidence="1">Amino-acid biosynthesis; L-asparagine biosynthesis; L-asparagine from L-aspartate (L-Gln route): step 1/1.</text>
</comment>
<dbReference type="GO" id="GO:0006529">
    <property type="term" value="P:asparagine biosynthetic process"/>
    <property type="evidence" value="ECO:0007669"/>
    <property type="project" value="InterPro"/>
</dbReference>
<dbReference type="InterPro" id="IPR006426">
    <property type="entry name" value="Asn_synth_AEB"/>
</dbReference>
<dbReference type="InterPro" id="IPR029055">
    <property type="entry name" value="Ntn_hydrolases_N"/>
</dbReference>
<evidence type="ECO:0000259" key="9">
    <source>
        <dbReference type="Pfam" id="PF13537"/>
    </source>
</evidence>
<organism evidence="10 11">
    <name type="scientific">Eiseniibacteriota bacterium</name>
    <dbReference type="NCBI Taxonomy" id="2212470"/>
    <lineage>
        <taxon>Bacteria</taxon>
        <taxon>Candidatus Eiseniibacteriota</taxon>
    </lineage>
</organism>
<evidence type="ECO:0000259" key="8">
    <source>
        <dbReference type="Pfam" id="PF00733"/>
    </source>
</evidence>
<feature type="domain" description="Glutamine amidotransferase type-2" evidence="9">
    <location>
        <begin position="59"/>
        <end position="151"/>
    </location>
</feature>
<keyword evidence="4" id="KW-0547">Nucleotide-binding</keyword>
<evidence type="ECO:0000256" key="5">
    <source>
        <dbReference type="ARBA" id="ARBA00022840"/>
    </source>
</evidence>
<keyword evidence="5" id="KW-0067">ATP-binding</keyword>
<evidence type="ECO:0000256" key="2">
    <source>
        <dbReference type="ARBA" id="ARBA00005752"/>
    </source>
</evidence>
<dbReference type="PIRSF" id="PIRSF001589">
    <property type="entry name" value="Asn_synthetase_glu-h"/>
    <property type="match status" value="1"/>
</dbReference>
<dbReference type="EC" id="6.3.5.4" evidence="3"/>
<gene>
    <name evidence="10" type="ORF">FJY75_05835</name>
</gene>
<comment type="similarity">
    <text evidence="2">Belongs to the asparagine synthetase family.</text>
</comment>
<evidence type="ECO:0000256" key="3">
    <source>
        <dbReference type="ARBA" id="ARBA00012737"/>
    </source>
</evidence>
<dbReference type="Pfam" id="PF13537">
    <property type="entry name" value="GATase_7"/>
    <property type="match status" value="1"/>
</dbReference>
<comment type="caution">
    <text evidence="10">The sequence shown here is derived from an EMBL/GenBank/DDBJ whole genome shotgun (WGS) entry which is preliminary data.</text>
</comment>